<dbReference type="PANTHER" id="PTHR34265">
    <property type="entry name" value="TYPE III PANTOTHENATE KINASE"/>
    <property type="match status" value="1"/>
</dbReference>
<comment type="cofactor">
    <cofactor evidence="16">
        <name>NH4(+)</name>
        <dbReference type="ChEBI" id="CHEBI:28938"/>
    </cofactor>
    <cofactor evidence="16">
        <name>K(+)</name>
        <dbReference type="ChEBI" id="CHEBI:29103"/>
    </cofactor>
    <text evidence="16">A monovalent cation. Ammonium or potassium.</text>
</comment>
<gene>
    <name evidence="16" type="primary">coaX</name>
    <name evidence="17" type="ORF">ATO12_06490</name>
</gene>
<evidence type="ECO:0000256" key="16">
    <source>
        <dbReference type="HAMAP-Rule" id="MF_01274"/>
    </source>
</evidence>
<dbReference type="UniPathway" id="UPA00241">
    <property type="reaction ID" value="UER00352"/>
</dbReference>
<dbReference type="Gene3D" id="3.30.420.40">
    <property type="match status" value="2"/>
</dbReference>
<comment type="subunit">
    <text evidence="5 16">Homodimer.</text>
</comment>
<dbReference type="HAMAP" id="MF_01274">
    <property type="entry name" value="Pantothen_kinase_3"/>
    <property type="match status" value="1"/>
</dbReference>
<dbReference type="GO" id="GO:0005737">
    <property type="term" value="C:cytoplasm"/>
    <property type="evidence" value="ECO:0007669"/>
    <property type="project" value="UniProtKB-SubCell"/>
</dbReference>
<dbReference type="EMBL" id="AQRA01000013">
    <property type="protein sequence ID" value="EZH71607.1"/>
    <property type="molecule type" value="Genomic_DNA"/>
</dbReference>
<dbReference type="PANTHER" id="PTHR34265:SF1">
    <property type="entry name" value="TYPE III PANTOTHENATE KINASE"/>
    <property type="match status" value="1"/>
</dbReference>
<feature type="binding site" evidence="16">
    <location>
        <position position="172"/>
    </location>
    <ligand>
        <name>substrate</name>
    </ligand>
</feature>
<feature type="binding site" evidence="16">
    <location>
        <begin position="6"/>
        <end position="13"/>
    </location>
    <ligand>
        <name>ATP</name>
        <dbReference type="ChEBI" id="CHEBI:30616"/>
    </ligand>
</feature>
<keyword evidence="9 16" id="KW-0547">Nucleotide-binding</keyword>
<comment type="subcellular location">
    <subcellularLocation>
        <location evidence="3 16">Cytoplasm</location>
    </subcellularLocation>
</comment>
<dbReference type="RefSeq" id="WP_034246963.1">
    <property type="nucleotide sequence ID" value="NZ_AQRA01000013.1"/>
</dbReference>
<feature type="binding site" evidence="16">
    <location>
        <position position="87"/>
    </location>
    <ligand>
        <name>substrate</name>
    </ligand>
</feature>
<keyword evidence="18" id="KW-1185">Reference proteome</keyword>
<evidence type="ECO:0000256" key="15">
    <source>
        <dbReference type="ARBA" id="ARBA00040883"/>
    </source>
</evidence>
<dbReference type="GO" id="GO:0015937">
    <property type="term" value="P:coenzyme A biosynthetic process"/>
    <property type="evidence" value="ECO:0007669"/>
    <property type="project" value="UniProtKB-UniRule"/>
</dbReference>
<dbReference type="NCBIfam" id="TIGR00671">
    <property type="entry name" value="baf"/>
    <property type="match status" value="1"/>
</dbReference>
<feature type="active site" description="Proton acceptor" evidence="16">
    <location>
        <position position="96"/>
    </location>
</feature>
<dbReference type="SUPFAM" id="SSF53067">
    <property type="entry name" value="Actin-like ATPase domain"/>
    <property type="match status" value="2"/>
</dbReference>
<dbReference type="Pfam" id="PF03309">
    <property type="entry name" value="Pan_kinase"/>
    <property type="match status" value="1"/>
</dbReference>
<evidence type="ECO:0000256" key="3">
    <source>
        <dbReference type="ARBA" id="ARBA00004496"/>
    </source>
</evidence>
<accession>A0A023BNI8</accession>
<comment type="similarity">
    <text evidence="14 16">Belongs to the type III pantothenate kinase family.</text>
</comment>
<comment type="pathway">
    <text evidence="4 16">Cofactor biosynthesis; coenzyme A biosynthesis; CoA from (R)-pantothenate: step 1/5.</text>
</comment>
<reference evidence="17 18" key="1">
    <citation type="submission" date="2014-04" db="EMBL/GenBank/DDBJ databases">
        <title>Aquimarina sp. 22II-S11-z7 Genome Sequencing.</title>
        <authorList>
            <person name="Lai Q."/>
        </authorList>
    </citation>
    <scope>NUCLEOTIDE SEQUENCE [LARGE SCALE GENOMIC DNA]</scope>
    <source>
        <strain evidence="17 18">22II-S11-z7</strain>
    </source>
</reference>
<keyword evidence="10 16" id="KW-0418">Kinase</keyword>
<evidence type="ECO:0000256" key="9">
    <source>
        <dbReference type="ARBA" id="ARBA00022741"/>
    </source>
</evidence>
<evidence type="ECO:0000256" key="5">
    <source>
        <dbReference type="ARBA" id="ARBA00011738"/>
    </source>
</evidence>
<evidence type="ECO:0000256" key="14">
    <source>
        <dbReference type="ARBA" id="ARBA00038036"/>
    </source>
</evidence>
<dbReference type="InterPro" id="IPR004619">
    <property type="entry name" value="Type_III_PanK"/>
</dbReference>
<evidence type="ECO:0000313" key="17">
    <source>
        <dbReference type="EMBL" id="EZH71607.1"/>
    </source>
</evidence>
<keyword evidence="11 16" id="KW-0067">ATP-binding</keyword>
<protein>
    <recommendedName>
        <fullName evidence="15 16">Type III pantothenate kinase</fullName>
        <ecNumber evidence="6 16">2.7.1.33</ecNumber>
    </recommendedName>
    <alternativeName>
        <fullName evidence="16">PanK-III</fullName>
    </alternativeName>
    <alternativeName>
        <fullName evidence="16">Pantothenic acid kinase</fullName>
    </alternativeName>
</protein>
<comment type="caution">
    <text evidence="17">The sequence shown here is derived from an EMBL/GenBank/DDBJ whole genome shotgun (WGS) entry which is preliminary data.</text>
</comment>
<comment type="function">
    <text evidence="16">Catalyzes the phosphorylation of pantothenate (Pan), the first step in CoA biosynthesis.</text>
</comment>
<keyword evidence="12 16" id="KW-0630">Potassium</keyword>
<dbReference type="OrthoDB" id="9804707at2"/>
<comment type="cofactor">
    <cofactor evidence="2">
        <name>K(+)</name>
        <dbReference type="ChEBI" id="CHEBI:29103"/>
    </cofactor>
</comment>
<comment type="catalytic activity">
    <reaction evidence="1 16">
        <text>(R)-pantothenate + ATP = (R)-4'-phosphopantothenate + ADP + H(+)</text>
        <dbReference type="Rhea" id="RHEA:16373"/>
        <dbReference type="ChEBI" id="CHEBI:10986"/>
        <dbReference type="ChEBI" id="CHEBI:15378"/>
        <dbReference type="ChEBI" id="CHEBI:29032"/>
        <dbReference type="ChEBI" id="CHEBI:30616"/>
        <dbReference type="ChEBI" id="CHEBI:456216"/>
        <dbReference type="EC" id="2.7.1.33"/>
    </reaction>
</comment>
<dbReference type="GO" id="GO:0005524">
    <property type="term" value="F:ATP binding"/>
    <property type="evidence" value="ECO:0007669"/>
    <property type="project" value="UniProtKB-UniRule"/>
</dbReference>
<dbReference type="NCBIfam" id="NF009853">
    <property type="entry name" value="PRK13320.1-5"/>
    <property type="match status" value="1"/>
</dbReference>
<dbReference type="GO" id="GO:0046872">
    <property type="term" value="F:metal ion binding"/>
    <property type="evidence" value="ECO:0007669"/>
    <property type="project" value="UniProtKB-KW"/>
</dbReference>
<dbReference type="CDD" id="cd24015">
    <property type="entry name" value="ASKHA_NBD_PanK-III"/>
    <property type="match status" value="1"/>
</dbReference>
<proteinExistence type="inferred from homology"/>
<feature type="binding site" evidence="16">
    <location>
        <position position="117"/>
    </location>
    <ligand>
        <name>K(+)</name>
        <dbReference type="ChEBI" id="CHEBI:29103"/>
    </ligand>
</feature>
<feature type="binding site" evidence="16">
    <location>
        <begin position="94"/>
        <end position="97"/>
    </location>
    <ligand>
        <name>substrate</name>
    </ligand>
</feature>
<evidence type="ECO:0000256" key="7">
    <source>
        <dbReference type="ARBA" id="ARBA00022490"/>
    </source>
</evidence>
<evidence type="ECO:0000256" key="1">
    <source>
        <dbReference type="ARBA" id="ARBA00001206"/>
    </source>
</evidence>
<dbReference type="STRING" id="1317122.ATO12_06490"/>
<evidence type="ECO:0000313" key="18">
    <source>
        <dbReference type="Proteomes" id="UP000023541"/>
    </source>
</evidence>
<evidence type="ECO:0000256" key="11">
    <source>
        <dbReference type="ARBA" id="ARBA00022840"/>
    </source>
</evidence>
<evidence type="ECO:0000256" key="4">
    <source>
        <dbReference type="ARBA" id="ARBA00005225"/>
    </source>
</evidence>
<keyword evidence="16" id="KW-0479">Metal-binding</keyword>
<keyword evidence="13 16" id="KW-0173">Coenzyme A biosynthesis</keyword>
<organism evidence="17 18">
    <name type="scientific">Aquimarina atlantica</name>
    <dbReference type="NCBI Taxonomy" id="1317122"/>
    <lineage>
        <taxon>Bacteria</taxon>
        <taxon>Pseudomonadati</taxon>
        <taxon>Bacteroidota</taxon>
        <taxon>Flavobacteriia</taxon>
        <taxon>Flavobacteriales</taxon>
        <taxon>Flavobacteriaceae</taxon>
        <taxon>Aquimarina</taxon>
    </lineage>
</organism>
<evidence type="ECO:0000256" key="10">
    <source>
        <dbReference type="ARBA" id="ARBA00022777"/>
    </source>
</evidence>
<dbReference type="eggNOG" id="COG1521">
    <property type="taxonomic scope" value="Bacteria"/>
</dbReference>
<dbReference type="InterPro" id="IPR043129">
    <property type="entry name" value="ATPase_NBD"/>
</dbReference>
<evidence type="ECO:0000256" key="12">
    <source>
        <dbReference type="ARBA" id="ARBA00022958"/>
    </source>
</evidence>
<evidence type="ECO:0000256" key="8">
    <source>
        <dbReference type="ARBA" id="ARBA00022679"/>
    </source>
</evidence>
<evidence type="ECO:0000256" key="13">
    <source>
        <dbReference type="ARBA" id="ARBA00022993"/>
    </source>
</evidence>
<keyword evidence="8 16" id="KW-0808">Transferase</keyword>
<evidence type="ECO:0000256" key="2">
    <source>
        <dbReference type="ARBA" id="ARBA00001958"/>
    </source>
</evidence>
<dbReference type="EC" id="2.7.1.33" evidence="6 16"/>
<feature type="binding site" evidence="16">
    <location>
        <position position="120"/>
    </location>
    <ligand>
        <name>ATP</name>
        <dbReference type="ChEBI" id="CHEBI:30616"/>
    </ligand>
</feature>
<keyword evidence="7 16" id="KW-0963">Cytoplasm</keyword>
<dbReference type="GO" id="GO:0004594">
    <property type="term" value="F:pantothenate kinase activity"/>
    <property type="evidence" value="ECO:0007669"/>
    <property type="project" value="UniProtKB-UniRule"/>
</dbReference>
<name>A0A023BNI8_9FLAO</name>
<sequence>MNLIIDVGNTYTKIGVFEESKIVYKKRIEQYHFKEAIQNIKEEYPLITNAIISSVSTIEENHITHIKRMYHTLMLDHQVEMPFKNLYKTPTTLGIDRLALVAAAVDQFPNKDVLVIDAGTCITYDFKNKKEEYLGGAIGPGVRLRYESLHNYTAKLPLLQVTDPKNHIGNSTEEAIHSGVVFGILHEIDGVIEEYCNIYTDLTVILTGGDAHFLSKRLKNSIFATSNFLLEGLNHILAFNNSK</sequence>
<evidence type="ECO:0000256" key="6">
    <source>
        <dbReference type="ARBA" id="ARBA00012102"/>
    </source>
</evidence>
<dbReference type="AlphaFoldDB" id="A0A023BNI8"/>
<dbReference type="Proteomes" id="UP000023541">
    <property type="component" value="Unassembled WGS sequence"/>
</dbReference>